<dbReference type="PANTHER" id="PTHR38811:SF1">
    <property type="entry name" value="UPF0284 PROTEIN SLL1500"/>
    <property type="match status" value="1"/>
</dbReference>
<dbReference type="GO" id="GO:0008939">
    <property type="term" value="F:nicotinate-nucleotide-dimethylbenzimidazole phosphoribosyltransferase activity"/>
    <property type="evidence" value="ECO:0007669"/>
    <property type="project" value="InterPro"/>
</dbReference>
<reference evidence="1" key="1">
    <citation type="journal article" date="2014" name="Genome Biol. Evol.">
        <title>Pangenome evidence for extensive interdomain horizontal transfer affecting lineage core and shell genes in uncultured planktonic thaumarchaeota and euryarchaeota.</title>
        <authorList>
            <person name="Deschamps P."/>
            <person name="Zivanovic Y."/>
            <person name="Moreira D."/>
            <person name="Rodriguez-Valera F."/>
            <person name="Lopez-Garcia P."/>
        </authorList>
    </citation>
    <scope>NUCLEOTIDE SEQUENCE</scope>
</reference>
<keyword evidence="1" id="KW-0808">Transferase</keyword>
<protein>
    <submittedName>
        <fullName evidence="1">NaMN:DMB phosphoribosyltransferase</fullName>
    </submittedName>
</protein>
<evidence type="ECO:0000313" key="1">
    <source>
        <dbReference type="EMBL" id="AIF09233.1"/>
    </source>
</evidence>
<keyword evidence="1" id="KW-0328">Glycosyltransferase</keyword>
<dbReference type="Gene3D" id="3.40.50.10210">
    <property type="match status" value="1"/>
</dbReference>
<dbReference type="AlphaFoldDB" id="A0A075H5M7"/>
<proteinExistence type="predicted"/>
<sequence>MVKSISDIPVLSINPRLEDSKFDGLRAYSKGFVKEGVGAGGSMIASILKTGIDSKKLLKLIDKEYSRVTTSQ</sequence>
<dbReference type="EMBL" id="KF900856">
    <property type="protein sequence ID" value="AIF09233.1"/>
    <property type="molecule type" value="Genomic_DNA"/>
</dbReference>
<organism evidence="1">
    <name type="scientific">uncultured marine thaumarchaeote KM3_35_E05</name>
    <dbReference type="NCBI Taxonomy" id="1456134"/>
    <lineage>
        <taxon>Archaea</taxon>
        <taxon>Nitrososphaerota</taxon>
        <taxon>environmental samples</taxon>
    </lineage>
</organism>
<dbReference type="PANTHER" id="PTHR38811">
    <property type="match status" value="1"/>
</dbReference>
<dbReference type="InterPro" id="IPR036087">
    <property type="entry name" value="Nict_dMeBzImd_PRibTrfase_sf"/>
</dbReference>
<dbReference type="InterPro" id="IPR002805">
    <property type="entry name" value="Nict_dMeBzImd_PRibTrfase_arc"/>
</dbReference>
<name>A0A075H5M7_9ARCH</name>
<accession>A0A075H5M7</accession>